<name>A0A9D3XKW3_9SAUR</name>
<sequence length="220" mass="24751">MTSTEDLVQDEDASIEKLVHDVAVYQCVGIQITNNTRSVTLGNPRSYCYSGWAKNEPVPQITPGSSKSCVFVKTSGTARGSVGVLSYESDTFTLAIMFSSPYDRNLYSSEFAIQIFTGRKHFDNMEHLYHYMYSHDPPYNCKSFQKMMLTHGKDGELEVTNEKIQVKATMSKEYKSIIKVQIKEKNPCSCPCPCPNVILKSCVSCLFCNLRNNSCCHTKT</sequence>
<dbReference type="InterPro" id="IPR009104">
    <property type="entry name" value="Anemon_actinoporin-like"/>
</dbReference>
<dbReference type="GO" id="GO:0015267">
    <property type="term" value="F:channel activity"/>
    <property type="evidence" value="ECO:0007669"/>
    <property type="project" value="InterPro"/>
</dbReference>
<evidence type="ECO:0000313" key="7">
    <source>
        <dbReference type="Proteomes" id="UP000827986"/>
    </source>
</evidence>
<gene>
    <name evidence="6" type="ORF">KIL84_001949</name>
</gene>
<dbReference type="AlphaFoldDB" id="A0A9D3XKW3"/>
<dbReference type="PANTHER" id="PTHR40388">
    <property type="entry name" value="BRYOPORIN"/>
    <property type="match status" value="1"/>
</dbReference>
<comment type="caution">
    <text evidence="6">The sequence shown here is derived from an EMBL/GenBank/DDBJ whole genome shotgun (WGS) entry which is preliminary data.</text>
</comment>
<dbReference type="Gene3D" id="2.60.270.20">
    <property type="entry name" value="Cytolysin/lectin"/>
    <property type="match status" value="1"/>
</dbReference>
<keyword evidence="4" id="KW-1053">Target membrane</keyword>
<dbReference type="GO" id="GO:0046930">
    <property type="term" value="C:pore complex"/>
    <property type="evidence" value="ECO:0007669"/>
    <property type="project" value="InterPro"/>
</dbReference>
<keyword evidence="3" id="KW-1052">Target cell membrane</keyword>
<dbReference type="SUPFAM" id="SSF63724">
    <property type="entry name" value="Cytolysin/lectin"/>
    <property type="match status" value="1"/>
</dbReference>
<proteinExistence type="predicted"/>
<comment type="subcellular location">
    <subcellularLocation>
        <location evidence="2">Nematocyst</location>
    </subcellularLocation>
    <subcellularLocation>
        <location evidence="1">Target cell membrane</location>
    </subcellularLocation>
</comment>
<evidence type="ECO:0000256" key="1">
    <source>
        <dbReference type="ARBA" id="ARBA00004175"/>
    </source>
</evidence>
<dbReference type="InterPro" id="IPR050677">
    <property type="entry name" value="Actinoporin_PFT"/>
</dbReference>
<dbReference type="PANTHER" id="PTHR40388:SF1">
    <property type="entry name" value="BRYOPORIN"/>
    <property type="match status" value="1"/>
</dbReference>
<keyword evidence="7" id="KW-1185">Reference proteome</keyword>
<dbReference type="OrthoDB" id="6132998at2759"/>
<dbReference type="GO" id="GO:0006812">
    <property type="term" value="P:monoatomic cation transport"/>
    <property type="evidence" value="ECO:0007669"/>
    <property type="project" value="InterPro"/>
</dbReference>
<dbReference type="EMBL" id="JAHDVG010000469">
    <property type="protein sequence ID" value="KAH1181015.1"/>
    <property type="molecule type" value="Genomic_DNA"/>
</dbReference>
<dbReference type="GO" id="GO:0046931">
    <property type="term" value="P:pore complex assembly"/>
    <property type="evidence" value="ECO:0007669"/>
    <property type="project" value="InterPro"/>
</dbReference>
<organism evidence="6 7">
    <name type="scientific">Mauremys mutica</name>
    <name type="common">yellowpond turtle</name>
    <dbReference type="NCBI Taxonomy" id="74926"/>
    <lineage>
        <taxon>Eukaryota</taxon>
        <taxon>Metazoa</taxon>
        <taxon>Chordata</taxon>
        <taxon>Craniata</taxon>
        <taxon>Vertebrata</taxon>
        <taxon>Euteleostomi</taxon>
        <taxon>Archelosauria</taxon>
        <taxon>Testudinata</taxon>
        <taxon>Testudines</taxon>
        <taxon>Cryptodira</taxon>
        <taxon>Durocryptodira</taxon>
        <taxon>Testudinoidea</taxon>
        <taxon>Geoemydidae</taxon>
        <taxon>Geoemydinae</taxon>
        <taxon>Mauremys</taxon>
    </lineage>
</organism>
<dbReference type="Proteomes" id="UP000827986">
    <property type="component" value="Unassembled WGS sequence"/>
</dbReference>
<evidence type="ECO:0000256" key="2">
    <source>
        <dbReference type="ARBA" id="ARBA00004532"/>
    </source>
</evidence>
<evidence type="ECO:0000256" key="4">
    <source>
        <dbReference type="ARBA" id="ARBA00023298"/>
    </source>
</evidence>
<keyword evidence="4" id="KW-0472">Membrane</keyword>
<dbReference type="Pfam" id="PF06369">
    <property type="entry name" value="Anemone_cytotox"/>
    <property type="match status" value="1"/>
</dbReference>
<evidence type="ECO:0000256" key="3">
    <source>
        <dbReference type="ARBA" id="ARBA00022537"/>
    </source>
</evidence>
<keyword evidence="5" id="KW-0166">Nematocyst</keyword>
<dbReference type="InterPro" id="IPR015926">
    <property type="entry name" value="Cytolysin/lectin"/>
</dbReference>
<evidence type="ECO:0000256" key="5">
    <source>
        <dbReference type="ARBA" id="ARBA00023331"/>
    </source>
</evidence>
<reference evidence="6" key="1">
    <citation type="submission" date="2021-09" db="EMBL/GenBank/DDBJ databases">
        <title>The genome of Mauremys mutica provides insights into the evolution of semi-aquatic lifestyle.</title>
        <authorList>
            <person name="Gong S."/>
            <person name="Gao Y."/>
        </authorList>
    </citation>
    <scope>NUCLEOTIDE SEQUENCE</scope>
    <source>
        <strain evidence="6">MM-2020</strain>
        <tissue evidence="6">Muscle</tissue>
    </source>
</reference>
<dbReference type="GO" id="GO:0044218">
    <property type="term" value="C:other organism cell membrane"/>
    <property type="evidence" value="ECO:0007669"/>
    <property type="project" value="UniProtKB-KW"/>
</dbReference>
<protein>
    <submittedName>
        <fullName evidence="6">Uncharacterized protein</fullName>
    </submittedName>
</protein>
<dbReference type="GO" id="GO:0042151">
    <property type="term" value="C:nematocyst"/>
    <property type="evidence" value="ECO:0007669"/>
    <property type="project" value="UniProtKB-SubCell"/>
</dbReference>
<accession>A0A9D3XKW3</accession>
<dbReference type="GO" id="GO:0051715">
    <property type="term" value="P:cytolysis in another organism"/>
    <property type="evidence" value="ECO:0007669"/>
    <property type="project" value="InterPro"/>
</dbReference>
<evidence type="ECO:0000313" key="6">
    <source>
        <dbReference type="EMBL" id="KAH1181015.1"/>
    </source>
</evidence>